<evidence type="ECO:0000313" key="4">
    <source>
        <dbReference type="EMBL" id="MFC4652152.1"/>
    </source>
</evidence>
<keyword evidence="3" id="KW-0677">Repeat</keyword>
<organism evidence="4 5">
    <name type="scientific">Lactococcus nasutitermitis</name>
    <dbReference type="NCBI Taxonomy" id="1652957"/>
    <lineage>
        <taxon>Bacteria</taxon>
        <taxon>Bacillati</taxon>
        <taxon>Bacillota</taxon>
        <taxon>Bacilli</taxon>
        <taxon>Lactobacillales</taxon>
        <taxon>Streptococcaceae</taxon>
        <taxon>Lactococcus</taxon>
    </lineage>
</organism>
<sequence>MVKELTTQEIARLEKLDSLMRAKNGDWYQFAKAVELQKIVIASAQKVQLINEWAKTDNEKAQLELFEFLPQLAKSAKIYFPITGIEYPDSFWVGEETFINAGLQIISSGRVTIGNHCFIGPNCQLFTANHHSSDKFLRRAGWQYDAPISIGDDCWLGGSVIILPGVAIGENVVIGAGSVVTKDIPSNCLVAGNPAHLIRKF</sequence>
<dbReference type="Gene3D" id="2.160.10.10">
    <property type="entry name" value="Hexapeptide repeat proteins"/>
    <property type="match status" value="1"/>
</dbReference>
<dbReference type="SUPFAM" id="SSF51161">
    <property type="entry name" value="Trimeric LpxA-like enzymes"/>
    <property type="match status" value="1"/>
</dbReference>
<evidence type="ECO:0000256" key="3">
    <source>
        <dbReference type="ARBA" id="ARBA00022737"/>
    </source>
</evidence>
<dbReference type="EC" id="2.3.1.-" evidence="4"/>
<dbReference type="PANTHER" id="PTHR23416:SF23">
    <property type="entry name" value="ACETYLTRANSFERASE C18B11.09C-RELATED"/>
    <property type="match status" value="1"/>
</dbReference>
<dbReference type="CDD" id="cd03357">
    <property type="entry name" value="LbH_MAT_GAT"/>
    <property type="match status" value="1"/>
</dbReference>
<evidence type="ECO:0000313" key="5">
    <source>
        <dbReference type="Proteomes" id="UP001595987"/>
    </source>
</evidence>
<evidence type="ECO:0000256" key="2">
    <source>
        <dbReference type="ARBA" id="ARBA00022679"/>
    </source>
</evidence>
<dbReference type="Pfam" id="PF14602">
    <property type="entry name" value="Hexapep_2"/>
    <property type="match status" value="2"/>
</dbReference>
<dbReference type="GO" id="GO:0016746">
    <property type="term" value="F:acyltransferase activity"/>
    <property type="evidence" value="ECO:0007669"/>
    <property type="project" value="UniProtKB-KW"/>
</dbReference>
<protein>
    <submittedName>
        <fullName evidence="4">Sugar O-acetyltransferase</fullName>
        <ecNumber evidence="4">2.3.1.-</ecNumber>
    </submittedName>
</protein>
<dbReference type="Proteomes" id="UP001595987">
    <property type="component" value="Unassembled WGS sequence"/>
</dbReference>
<reference evidence="5" key="1">
    <citation type="journal article" date="2019" name="Int. J. Syst. Evol. Microbiol.">
        <title>The Global Catalogue of Microorganisms (GCM) 10K type strain sequencing project: providing services to taxonomists for standard genome sequencing and annotation.</title>
        <authorList>
            <consortium name="The Broad Institute Genomics Platform"/>
            <consortium name="The Broad Institute Genome Sequencing Center for Infectious Disease"/>
            <person name="Wu L."/>
            <person name="Ma J."/>
        </authorList>
    </citation>
    <scope>NUCLEOTIDE SEQUENCE [LARGE SCALE GENOMIC DNA]</scope>
    <source>
        <strain evidence="5">CCUG 63287</strain>
    </source>
</reference>
<proteinExistence type="inferred from homology"/>
<evidence type="ECO:0000256" key="1">
    <source>
        <dbReference type="ARBA" id="ARBA00007274"/>
    </source>
</evidence>
<keyword evidence="5" id="KW-1185">Reference proteome</keyword>
<name>A0ABV9JCI2_9LACT</name>
<gene>
    <name evidence="4" type="ORF">ACFO26_04455</name>
</gene>
<dbReference type="InterPro" id="IPR001451">
    <property type="entry name" value="Hexapep"/>
</dbReference>
<dbReference type="PROSITE" id="PS00101">
    <property type="entry name" value="HEXAPEP_TRANSFERASES"/>
    <property type="match status" value="1"/>
</dbReference>
<dbReference type="PANTHER" id="PTHR23416">
    <property type="entry name" value="SIALIC ACID SYNTHASE-RELATED"/>
    <property type="match status" value="1"/>
</dbReference>
<dbReference type="EMBL" id="JBHSGD010000004">
    <property type="protein sequence ID" value="MFC4652152.1"/>
    <property type="molecule type" value="Genomic_DNA"/>
</dbReference>
<accession>A0ABV9JCI2</accession>
<dbReference type="InterPro" id="IPR011004">
    <property type="entry name" value="Trimer_LpxA-like_sf"/>
</dbReference>
<dbReference type="RefSeq" id="WP_213533290.1">
    <property type="nucleotide sequence ID" value="NZ_BOVQ01000002.1"/>
</dbReference>
<keyword evidence="2 4" id="KW-0808">Transferase</keyword>
<dbReference type="InterPro" id="IPR051159">
    <property type="entry name" value="Hexapeptide_acetyltransf"/>
</dbReference>
<dbReference type="InterPro" id="IPR018357">
    <property type="entry name" value="Hexapep_transf_CS"/>
</dbReference>
<keyword evidence="4" id="KW-0012">Acyltransferase</keyword>
<comment type="caution">
    <text evidence="4">The sequence shown here is derived from an EMBL/GenBank/DDBJ whole genome shotgun (WGS) entry which is preliminary data.</text>
</comment>
<comment type="similarity">
    <text evidence="1">Belongs to the transferase hexapeptide repeat family.</text>
</comment>